<feature type="domain" description="PH" evidence="2">
    <location>
        <begin position="1326"/>
        <end position="1433"/>
    </location>
</feature>
<evidence type="ECO:0000259" key="2">
    <source>
        <dbReference type="PROSITE" id="PS50003"/>
    </source>
</evidence>
<dbReference type="InterPro" id="IPR052231">
    <property type="entry name" value="Rho_GEF_signaling-related"/>
</dbReference>
<dbReference type="SMART" id="SM00233">
    <property type="entry name" value="PH"/>
    <property type="match status" value="1"/>
</dbReference>
<feature type="compositionally biased region" description="Basic residues" evidence="1">
    <location>
        <begin position="578"/>
        <end position="589"/>
    </location>
</feature>
<dbReference type="InterPro" id="IPR055251">
    <property type="entry name" value="SOS1_NGEF_PH"/>
</dbReference>
<accession>A0A452I2B0</accession>
<proteinExistence type="predicted"/>
<feature type="compositionally biased region" description="Basic and acidic residues" evidence="1">
    <location>
        <begin position="457"/>
        <end position="477"/>
    </location>
</feature>
<dbReference type="PANTHER" id="PTHR45845:SF5">
    <property type="entry name" value="RHO GUANINE NUCLEOTIDE EXCHANGE FACTOR 40"/>
    <property type="match status" value="1"/>
</dbReference>
<evidence type="ECO:0000259" key="3">
    <source>
        <dbReference type="PROSITE" id="PS50010"/>
    </source>
</evidence>
<feature type="region of interest" description="Disordered" evidence="1">
    <location>
        <begin position="242"/>
        <end position="782"/>
    </location>
</feature>
<reference evidence="4" key="3">
    <citation type="submission" date="2025-09" db="UniProtKB">
        <authorList>
            <consortium name="Ensembl"/>
        </authorList>
    </citation>
    <scope>IDENTIFICATION</scope>
</reference>
<reference evidence="5" key="1">
    <citation type="journal article" date="2017" name="PLoS ONE">
        <title>The Agassiz's desert tortoise genome provides a resource for the conservation of a threatened species.</title>
        <authorList>
            <person name="Tollis M."/>
            <person name="DeNardo D.F."/>
            <person name="Cornelius J.A."/>
            <person name="Dolby G.A."/>
            <person name="Edwards T."/>
            <person name="Henen B.T."/>
            <person name="Karl A.E."/>
            <person name="Murphy R.W."/>
            <person name="Kusumi K."/>
        </authorList>
    </citation>
    <scope>NUCLEOTIDE SEQUENCE [LARGE SCALE GENOMIC DNA]</scope>
</reference>
<feature type="region of interest" description="Disordered" evidence="1">
    <location>
        <begin position="203"/>
        <end position="228"/>
    </location>
</feature>
<evidence type="ECO:0000313" key="5">
    <source>
        <dbReference type="Proteomes" id="UP000291020"/>
    </source>
</evidence>
<dbReference type="SUPFAM" id="SSF48065">
    <property type="entry name" value="DBL homology domain (DH-domain)"/>
    <property type="match status" value="1"/>
</dbReference>
<dbReference type="InterPro" id="IPR035899">
    <property type="entry name" value="DBL_dom_sf"/>
</dbReference>
<evidence type="ECO:0000256" key="1">
    <source>
        <dbReference type="SAM" id="MobiDB-lite"/>
    </source>
</evidence>
<feature type="compositionally biased region" description="Basic and acidic residues" evidence="1">
    <location>
        <begin position="428"/>
        <end position="442"/>
    </location>
</feature>
<feature type="region of interest" description="Disordered" evidence="1">
    <location>
        <begin position="1556"/>
        <end position="1585"/>
    </location>
</feature>
<dbReference type="Ensembl" id="ENSGAGT00000024632.1">
    <property type="protein sequence ID" value="ENSGAGP00000021626.1"/>
    <property type="gene ID" value="ENSGAGG00000015855.1"/>
</dbReference>
<reference evidence="4" key="2">
    <citation type="submission" date="2025-08" db="UniProtKB">
        <authorList>
            <consortium name="Ensembl"/>
        </authorList>
    </citation>
    <scope>IDENTIFICATION</scope>
</reference>
<dbReference type="PANTHER" id="PTHR45845">
    <property type="entry name" value="RHO GUANINE NUCLEOTIDE EXCHANGE FACTOR-RELATED"/>
    <property type="match status" value="1"/>
</dbReference>
<sequence>MEPEPVEDCVQNTLSALYPPFVATAPTLLGQVFEVVERTYREDALRYTIEFLIPAKHILARIQQEACAQYSGFVFYHEGWPLCLHEKVVVQLSSLPWQQLCPGDFYLQVIPYLSRAPRLVLKCLSPDGRSVQELPVLPDAYPFLFTAEWLNGINKDRRAGRLEHCLLAAEERILRLPWTELICPQFVHQGSFMVGRRCLPGPSPEVLGARSPGDGRHSGGESQEAEGGGLEGEYVQLLEISPPRHNAPSTPVSPSSQSRTLPTRKGQGKGRNRRHRAWLHHKPSREETLPRNRPRRTWEGGRPGVDPGQAGLLRGWDLQRPYGETGGLRASQGDGQDRGGPVHKVAAQSQGKEGRLPRERWWGGGTGERARDPTLGDEQQGGDPPEGWRGGDPSLKKEKWGRDSEVKKRDGVPGERQQGGDCSLGEVQRSRDPEEKQRDGVPGERQQGGDCSLGEVQRSRDPEEKQRDGVPGEREQGGDCSPGEVQRSGDPGPPAISPEPSTVAEVQGLSEGAGQAAGRAAWPSPRQREQSQGLPRLSSPRPEALSLDLSPARAEPPGARTSPQQGAVGDSAPGLPHRSAKGNRRRRKWGGSGCPTSVDWKEPGSPGAGVDDSPAGTKEVGIPAGTGLPVVPTPGEGGVPPSTKEEGSPSGTKQPVATTPGEASVLLNSTEGGNASGTGLPIARTPGEGAIPPSRMEPDSPSGTRLSIAPTPGEGAIPPSSTEPDSPSGTRLSVAPTPGERAIPPSSTEPDSPSGTRLSVAPTPGEGAIPPSPEEETCSDCPGLGALTAALAEAAVPTGAEEQVAPESLERTEAVGAGAAPFVESALPLTGGARTSCPVESLPPTSASVGQDVDWELLRSGIFQLTGGVDRMGRALLTVTPQPPGEPAPAQGELSQALRYLHSLLRKEQQELGLTVLLDLRQGGALPPQPPALLPALQELQEASPAPVSRLLVLAPPEGEELPLIQEALVLSPGDLPQFVDPEQLQMTLGGTLQHSQTQWVKMCQALERLCGLCQGVIQSVQVASAELEALELAESDEALSVQISGHKDAMQKLLSDPWLLELQSSGGSLLARLPPPGTCSAQAARAASLYQEVDDAIHRLVQLSNRRLGQLEQERGCRQLTQAVGWLADHGEQALAGFTPMEMGDSVLVVEEMLMKFDAFHTLAKEWLARGHEALHLAGDRDLAAEGQLLESFERRLESCAHTMHNALRLHRFLQQADQFSLYALYVKNRQKLDAALASQQAAHKTVHSSLEGPWEDTALANALQRPLEQLERYGRFLEELLQETDMEQVSEREALRAAQQLLESQVQHGRNLLAMEQIRGCELELKAQGQLLHRDEFTVLRGRRKCHRHVFLFEQLLLFSKRKGTEGGLDVYVYKQAYKTADMGLTENIGESGLRFELWFRRRKLREAYTLQASSPEVKHKWTSAVAQLLWRQATLSKELRTQEMVSMGIGDKPFVSVQGPSQALLSSLLTGRATRTRASVALSSFSPWVGAPCSPPAATSSPRPGPAPLGLFCDASPVPPAAGRSPGACSLPGHLEEEEWELDVKHIPRASETAAGSGAALALGEPSPRGAESPGGTAPVQRRPSWVWSLHRKLFASHGHVGQDRNPGAARNRTV</sequence>
<name>A0A452I2B0_9SAUR</name>
<dbReference type="Gene3D" id="1.20.900.10">
    <property type="entry name" value="Dbl homology (DH) domain"/>
    <property type="match status" value="1"/>
</dbReference>
<dbReference type="Pfam" id="PF22697">
    <property type="entry name" value="SOS1_NGEF_PH"/>
    <property type="match status" value="1"/>
</dbReference>
<dbReference type="GO" id="GO:0005085">
    <property type="term" value="F:guanyl-nucleotide exchange factor activity"/>
    <property type="evidence" value="ECO:0007669"/>
    <property type="project" value="InterPro"/>
</dbReference>
<dbReference type="PROSITE" id="PS50010">
    <property type="entry name" value="DH_2"/>
    <property type="match status" value="1"/>
</dbReference>
<dbReference type="InterPro" id="IPR000219">
    <property type="entry name" value="DH_dom"/>
</dbReference>
<dbReference type="Gene3D" id="2.30.29.30">
    <property type="entry name" value="Pleckstrin-homology domain (PH domain)/Phosphotyrosine-binding domain (PTB)"/>
    <property type="match status" value="1"/>
</dbReference>
<feature type="compositionally biased region" description="Polar residues" evidence="1">
    <location>
        <begin position="247"/>
        <end position="261"/>
    </location>
</feature>
<evidence type="ECO:0000313" key="4">
    <source>
        <dbReference type="Ensembl" id="ENSGAGP00000021626.1"/>
    </source>
</evidence>
<organism evidence="4 5">
    <name type="scientific">Gopherus agassizii</name>
    <name type="common">Agassiz's desert tortoise</name>
    <dbReference type="NCBI Taxonomy" id="38772"/>
    <lineage>
        <taxon>Eukaryota</taxon>
        <taxon>Metazoa</taxon>
        <taxon>Chordata</taxon>
        <taxon>Craniata</taxon>
        <taxon>Vertebrata</taxon>
        <taxon>Euteleostomi</taxon>
        <taxon>Archelosauria</taxon>
        <taxon>Testudinata</taxon>
        <taxon>Testudines</taxon>
        <taxon>Cryptodira</taxon>
        <taxon>Durocryptodira</taxon>
        <taxon>Testudinoidea</taxon>
        <taxon>Testudinidae</taxon>
        <taxon>Gopherus</taxon>
    </lineage>
</organism>
<dbReference type="InterPro" id="IPR011993">
    <property type="entry name" value="PH-like_dom_sf"/>
</dbReference>
<dbReference type="PROSITE" id="PS50003">
    <property type="entry name" value="PH_DOMAIN"/>
    <property type="match status" value="1"/>
</dbReference>
<feature type="compositionally biased region" description="Low complexity" evidence="1">
    <location>
        <begin position="1556"/>
        <end position="1568"/>
    </location>
</feature>
<feature type="compositionally biased region" description="Low complexity" evidence="1">
    <location>
        <begin position="625"/>
        <end position="642"/>
    </location>
</feature>
<keyword evidence="5" id="KW-1185">Reference proteome</keyword>
<feature type="domain" description="DH" evidence="3">
    <location>
        <begin position="1214"/>
        <end position="1314"/>
    </location>
</feature>
<feature type="compositionally biased region" description="Basic and acidic residues" evidence="1">
    <location>
        <begin position="394"/>
        <end position="413"/>
    </location>
</feature>
<protein>
    <submittedName>
        <fullName evidence="4">Uncharacterized protein</fullName>
    </submittedName>
</protein>
<feature type="compositionally biased region" description="Polar residues" evidence="1">
    <location>
        <begin position="719"/>
        <end position="731"/>
    </location>
</feature>
<dbReference type="CDD" id="cd13242">
    <property type="entry name" value="PH_puratrophin-1"/>
    <property type="match status" value="1"/>
</dbReference>
<dbReference type="SUPFAM" id="SSF50729">
    <property type="entry name" value="PH domain-like"/>
    <property type="match status" value="1"/>
</dbReference>
<dbReference type="InterPro" id="IPR001849">
    <property type="entry name" value="PH_domain"/>
</dbReference>
<feature type="compositionally biased region" description="Polar residues" evidence="1">
    <location>
        <begin position="745"/>
        <end position="757"/>
    </location>
</feature>
<feature type="compositionally biased region" description="Basic and acidic residues" evidence="1">
    <location>
        <begin position="352"/>
        <end position="361"/>
    </location>
</feature>
<dbReference type="Proteomes" id="UP000291020">
    <property type="component" value="Unassembled WGS sequence"/>
</dbReference>
<feature type="compositionally biased region" description="Basic residues" evidence="1">
    <location>
        <begin position="266"/>
        <end position="283"/>
    </location>
</feature>